<evidence type="ECO:0000256" key="9">
    <source>
        <dbReference type="SAM" id="MobiDB-lite"/>
    </source>
</evidence>
<dbReference type="SUPFAM" id="SSF52743">
    <property type="entry name" value="Subtilisin-like"/>
    <property type="match status" value="1"/>
</dbReference>
<dbReference type="PROSITE" id="PS51892">
    <property type="entry name" value="SUBTILASE"/>
    <property type="match status" value="1"/>
</dbReference>
<evidence type="ECO:0000256" key="5">
    <source>
        <dbReference type="ARBA" id="ARBA00022825"/>
    </source>
</evidence>
<dbReference type="PANTHER" id="PTHR43806">
    <property type="entry name" value="PEPTIDASE S8"/>
    <property type="match status" value="1"/>
</dbReference>
<feature type="compositionally biased region" description="Low complexity" evidence="9">
    <location>
        <begin position="397"/>
        <end position="414"/>
    </location>
</feature>
<dbReference type="Pfam" id="PF00082">
    <property type="entry name" value="Peptidase_S8"/>
    <property type="match status" value="1"/>
</dbReference>
<reference evidence="11" key="1">
    <citation type="journal article" date="2014" name="Int. J. Syst. Evol. Microbiol.">
        <title>Complete genome sequence of Corynebacterium casei LMG S-19264T (=DSM 44701T), isolated from a smear-ripened cheese.</title>
        <authorList>
            <consortium name="US DOE Joint Genome Institute (JGI-PGF)"/>
            <person name="Walter F."/>
            <person name="Albersmeier A."/>
            <person name="Kalinowski J."/>
            <person name="Ruckert C."/>
        </authorList>
    </citation>
    <scope>NUCLEOTIDE SEQUENCE</scope>
    <source>
        <strain evidence="11">CGMCC 1.15178</strain>
    </source>
</reference>
<dbReference type="InterPro" id="IPR023828">
    <property type="entry name" value="Peptidase_S8_Ser-AS"/>
</dbReference>
<dbReference type="PROSITE" id="PS00136">
    <property type="entry name" value="SUBTILASE_ASP"/>
    <property type="match status" value="1"/>
</dbReference>
<keyword evidence="5 7" id="KW-0720">Serine protease</keyword>
<protein>
    <submittedName>
        <fullName evidence="11">Aerolysin</fullName>
    </submittedName>
</protein>
<dbReference type="PRINTS" id="PR00723">
    <property type="entry name" value="SUBTILISIN"/>
</dbReference>
<feature type="active site" description="Charge relay system" evidence="6 7">
    <location>
        <position position="144"/>
    </location>
</feature>
<dbReference type="GO" id="GO:0006508">
    <property type="term" value="P:proteolysis"/>
    <property type="evidence" value="ECO:0007669"/>
    <property type="project" value="UniProtKB-KW"/>
</dbReference>
<feature type="domain" description="Peptidase S8/S53" evidence="10">
    <location>
        <begin position="135"/>
        <end position="365"/>
    </location>
</feature>
<keyword evidence="3" id="KW-0479">Metal-binding</keyword>
<gene>
    <name evidence="11" type="ORF">GCM10010911_29640</name>
</gene>
<comment type="similarity">
    <text evidence="1 7 8">Belongs to the peptidase S8 family.</text>
</comment>
<keyword evidence="2 7" id="KW-0645">Protease</keyword>
<dbReference type="PROSITE" id="PS00138">
    <property type="entry name" value="SUBTILASE_SER"/>
    <property type="match status" value="1"/>
</dbReference>
<dbReference type="InterPro" id="IPR037045">
    <property type="entry name" value="S8pro/Inhibitor_I9_sf"/>
</dbReference>
<dbReference type="InterPro" id="IPR034202">
    <property type="entry name" value="Subtilisin_Carlsberg-like"/>
</dbReference>
<dbReference type="GO" id="GO:0046872">
    <property type="term" value="F:metal ion binding"/>
    <property type="evidence" value="ECO:0007669"/>
    <property type="project" value="UniProtKB-KW"/>
</dbReference>
<evidence type="ECO:0000313" key="11">
    <source>
        <dbReference type="EMBL" id="GGD69858.1"/>
    </source>
</evidence>
<dbReference type="PANTHER" id="PTHR43806:SF11">
    <property type="entry name" value="CEREVISIN-RELATED"/>
    <property type="match status" value="1"/>
</dbReference>
<dbReference type="InterPro" id="IPR000209">
    <property type="entry name" value="Peptidase_S8/S53_dom"/>
</dbReference>
<comment type="caution">
    <text evidence="11">The sequence shown here is derived from an EMBL/GenBank/DDBJ whole genome shotgun (WGS) entry which is preliminary data.</text>
</comment>
<organism evidence="11 12">
    <name type="scientific">Paenibacillus nasutitermitis</name>
    <dbReference type="NCBI Taxonomy" id="1652958"/>
    <lineage>
        <taxon>Bacteria</taxon>
        <taxon>Bacillati</taxon>
        <taxon>Bacillota</taxon>
        <taxon>Bacilli</taxon>
        <taxon>Bacillales</taxon>
        <taxon>Paenibacillaceae</taxon>
        <taxon>Paenibacillus</taxon>
    </lineage>
</organism>
<evidence type="ECO:0000256" key="1">
    <source>
        <dbReference type="ARBA" id="ARBA00011073"/>
    </source>
</evidence>
<accession>A0A916Z0A7</accession>
<feature type="active site" description="Charge relay system" evidence="6 7">
    <location>
        <position position="329"/>
    </location>
</feature>
<dbReference type="CDD" id="cd07477">
    <property type="entry name" value="Peptidases_S8_Subtilisin_subset"/>
    <property type="match status" value="1"/>
</dbReference>
<dbReference type="PROSITE" id="PS00137">
    <property type="entry name" value="SUBTILASE_HIS"/>
    <property type="match status" value="1"/>
</dbReference>
<dbReference type="Proteomes" id="UP000612456">
    <property type="component" value="Unassembled WGS sequence"/>
</dbReference>
<dbReference type="InterPro" id="IPR023827">
    <property type="entry name" value="Peptidase_S8_Asp-AS"/>
</dbReference>
<dbReference type="InterPro" id="IPR022398">
    <property type="entry name" value="Peptidase_S8_His-AS"/>
</dbReference>
<evidence type="ECO:0000256" key="4">
    <source>
        <dbReference type="ARBA" id="ARBA00022801"/>
    </source>
</evidence>
<proteinExistence type="inferred from homology"/>
<evidence type="ECO:0000259" key="10">
    <source>
        <dbReference type="Pfam" id="PF00082"/>
    </source>
</evidence>
<dbReference type="InterPro" id="IPR050131">
    <property type="entry name" value="Peptidase_S8_subtilisin-like"/>
</dbReference>
<feature type="region of interest" description="Disordered" evidence="9">
    <location>
        <begin position="379"/>
        <end position="420"/>
    </location>
</feature>
<keyword evidence="4 7" id="KW-0378">Hydrolase</keyword>
<keyword evidence="12" id="KW-1185">Reference proteome</keyword>
<evidence type="ECO:0000256" key="7">
    <source>
        <dbReference type="PROSITE-ProRule" id="PRU01240"/>
    </source>
</evidence>
<dbReference type="InterPro" id="IPR036852">
    <property type="entry name" value="Peptidase_S8/S53_dom_sf"/>
</dbReference>
<evidence type="ECO:0000256" key="3">
    <source>
        <dbReference type="ARBA" id="ARBA00022723"/>
    </source>
</evidence>
<evidence type="ECO:0000313" key="12">
    <source>
        <dbReference type="Proteomes" id="UP000612456"/>
    </source>
</evidence>
<dbReference type="InterPro" id="IPR015500">
    <property type="entry name" value="Peptidase_S8_subtilisin-rel"/>
</dbReference>
<dbReference type="EMBL" id="BMHP01000002">
    <property type="protein sequence ID" value="GGD69858.1"/>
    <property type="molecule type" value="Genomic_DNA"/>
</dbReference>
<dbReference type="GO" id="GO:0004252">
    <property type="term" value="F:serine-type endopeptidase activity"/>
    <property type="evidence" value="ECO:0007669"/>
    <property type="project" value="UniProtKB-UniRule"/>
</dbReference>
<reference evidence="11" key="2">
    <citation type="submission" date="2020-09" db="EMBL/GenBank/DDBJ databases">
        <authorList>
            <person name="Sun Q."/>
            <person name="Zhou Y."/>
        </authorList>
    </citation>
    <scope>NUCLEOTIDE SEQUENCE</scope>
    <source>
        <strain evidence="11">CGMCC 1.15178</strain>
    </source>
</reference>
<dbReference type="RefSeq" id="WP_188992717.1">
    <property type="nucleotide sequence ID" value="NZ_BMHP01000002.1"/>
</dbReference>
<dbReference type="AlphaFoldDB" id="A0A916Z0A7"/>
<evidence type="ECO:0000256" key="8">
    <source>
        <dbReference type="RuleBase" id="RU003355"/>
    </source>
</evidence>
<dbReference type="Gene3D" id="3.30.70.80">
    <property type="entry name" value="Peptidase S8 propeptide/proteinase inhibitor I9"/>
    <property type="match status" value="1"/>
</dbReference>
<evidence type="ECO:0000256" key="6">
    <source>
        <dbReference type="PIRSR" id="PIRSR615500-1"/>
    </source>
</evidence>
<dbReference type="Gene3D" id="3.40.50.200">
    <property type="entry name" value="Peptidase S8/S53 domain"/>
    <property type="match status" value="1"/>
</dbReference>
<sequence>MRKLERLLESCISGGETSNTIRTLIGFKHRSQYQKVMKELSKQGITPVKCMRESNAICCHVHPKHRNRLHALNAHPQVEYVEPDYKMKAHGLPQSRLPARRIKNSKDQNTRCKLPAVTWNICRIKAPRVWPRTRGNETGIGIIDTGIAKHPDLRIAGGINTINGGSFLDDNGHGTHVAGIAAALGTNGQIPGAAPRARLYAIKALDANGEGYISDIIEGIEWCSKKKIPIINMSFGLEGGSSRALRDAVRRAYRKGTVIVASAGNNGRSSGRIDEPGRYPEVIAVAASTRRNKIASFSSRGKGIAITAPGSNIKSTWLNGGYKILSGTSMSCPHAAGTAALLLSLRPRLTPAAVKRRLESTARPLPGFSQLSQGSGLLNAAKAAETRNQQGKRRLAPHPNSSSPPLLLAGGLAPIHQQKR</sequence>
<evidence type="ECO:0000256" key="2">
    <source>
        <dbReference type="ARBA" id="ARBA00022670"/>
    </source>
</evidence>
<name>A0A916Z0A7_9BACL</name>
<feature type="active site" description="Charge relay system" evidence="6 7">
    <location>
        <position position="173"/>
    </location>
</feature>